<reference evidence="1" key="1">
    <citation type="journal article" date="2014" name="Front. Microbiol.">
        <title>High frequency of phylogenetically diverse reductive dehalogenase-homologous genes in deep subseafloor sedimentary metagenomes.</title>
        <authorList>
            <person name="Kawai M."/>
            <person name="Futagami T."/>
            <person name="Toyoda A."/>
            <person name="Takaki Y."/>
            <person name="Nishi S."/>
            <person name="Hori S."/>
            <person name="Arai W."/>
            <person name="Tsubouchi T."/>
            <person name="Morono Y."/>
            <person name="Uchiyama I."/>
            <person name="Ito T."/>
            <person name="Fujiyama A."/>
            <person name="Inagaki F."/>
            <person name="Takami H."/>
        </authorList>
    </citation>
    <scope>NUCLEOTIDE SEQUENCE</scope>
    <source>
        <strain evidence="1">Expedition CK06-06</strain>
    </source>
</reference>
<dbReference type="AlphaFoldDB" id="X1UY19"/>
<protein>
    <submittedName>
        <fullName evidence="1">Uncharacterized protein</fullName>
    </submittedName>
</protein>
<dbReference type="EMBL" id="BARW01024907">
    <property type="protein sequence ID" value="GAI97269.1"/>
    <property type="molecule type" value="Genomic_DNA"/>
</dbReference>
<name>X1UY19_9ZZZZ</name>
<evidence type="ECO:0000313" key="1">
    <source>
        <dbReference type="EMBL" id="GAI97269.1"/>
    </source>
</evidence>
<accession>X1UY19</accession>
<comment type="caution">
    <text evidence="1">The sequence shown here is derived from an EMBL/GenBank/DDBJ whole genome shotgun (WGS) entry which is preliminary data.</text>
</comment>
<sequence length="78" mass="8619">MIYTGKVFEKVDSEIANIEVEETAVHKIVSIFVGGVLVVKFPLFKDIDSNEVALRTGNVVNQTGLVDNPVRIEITETE</sequence>
<gene>
    <name evidence="1" type="ORF">S12H4_40954</name>
</gene>
<proteinExistence type="predicted"/>
<organism evidence="1">
    <name type="scientific">marine sediment metagenome</name>
    <dbReference type="NCBI Taxonomy" id="412755"/>
    <lineage>
        <taxon>unclassified sequences</taxon>
        <taxon>metagenomes</taxon>
        <taxon>ecological metagenomes</taxon>
    </lineage>
</organism>